<evidence type="ECO:0000313" key="2">
    <source>
        <dbReference type="EMBL" id="MBR1368872.1"/>
    </source>
</evidence>
<protein>
    <submittedName>
        <fullName evidence="2">Uncharacterized protein</fullName>
    </submittedName>
</protein>
<evidence type="ECO:0000256" key="1">
    <source>
        <dbReference type="SAM" id="Phobius"/>
    </source>
</evidence>
<organism evidence="2 3">
    <name type="scientific">Methanocalculus chunghsingensis</name>
    <dbReference type="NCBI Taxonomy" id="156457"/>
    <lineage>
        <taxon>Archaea</taxon>
        <taxon>Methanobacteriati</taxon>
        <taxon>Methanobacteriota</taxon>
        <taxon>Stenosarchaea group</taxon>
        <taxon>Methanomicrobia</taxon>
        <taxon>Methanomicrobiales</taxon>
        <taxon>Methanocalculaceae</taxon>
        <taxon>Methanocalculus</taxon>
    </lineage>
</organism>
<dbReference type="OrthoDB" id="148043at2157"/>
<feature type="transmembrane region" description="Helical" evidence="1">
    <location>
        <begin position="5"/>
        <end position="21"/>
    </location>
</feature>
<accession>A0A8J7WA11</accession>
<dbReference type="RefSeq" id="WP_211530570.1">
    <property type="nucleotide sequence ID" value="NZ_JWHL01000005.1"/>
</dbReference>
<proteinExistence type="predicted"/>
<feature type="transmembrane region" description="Helical" evidence="1">
    <location>
        <begin position="41"/>
        <end position="72"/>
    </location>
</feature>
<keyword evidence="1" id="KW-0472">Membrane</keyword>
<comment type="caution">
    <text evidence="2">The sequence shown here is derived from an EMBL/GenBank/DDBJ whole genome shotgun (WGS) entry which is preliminary data.</text>
</comment>
<dbReference type="EMBL" id="JWHL01000005">
    <property type="protein sequence ID" value="MBR1368872.1"/>
    <property type="molecule type" value="Genomic_DNA"/>
</dbReference>
<keyword evidence="3" id="KW-1185">Reference proteome</keyword>
<dbReference type="AlphaFoldDB" id="A0A8J7WA11"/>
<evidence type="ECO:0000313" key="3">
    <source>
        <dbReference type="Proteomes" id="UP000730161"/>
    </source>
</evidence>
<dbReference type="Proteomes" id="UP000730161">
    <property type="component" value="Unassembled WGS sequence"/>
</dbReference>
<keyword evidence="1" id="KW-1133">Transmembrane helix</keyword>
<gene>
    <name evidence="2" type="ORF">RJ53_04830</name>
</gene>
<keyword evidence="1" id="KW-0812">Transmembrane</keyword>
<sequence>MDILFYVTCFGAAVVIFLWLRDLRIYGRTGRAGYRRAALRGIFWSATGLAGVAAADFNQPFIGIALVLGALYMQGRDERERIWTGEGSLERFLGAVRIQKR</sequence>
<reference evidence="2" key="1">
    <citation type="submission" date="2014-12" db="EMBL/GenBank/DDBJ databases">
        <authorList>
            <person name="Huang H.-H."/>
            <person name="Chen S.-C."/>
            <person name="Lai M.-C."/>
        </authorList>
    </citation>
    <scope>NUCLEOTIDE SEQUENCE</scope>
    <source>
        <strain evidence="2">K1F9705b</strain>
    </source>
</reference>
<name>A0A8J7WA11_9EURY</name>